<evidence type="ECO:0000313" key="3">
    <source>
        <dbReference type="Proteomes" id="UP000297737"/>
    </source>
</evidence>
<dbReference type="AlphaFoldDB" id="A0A4Y9EJM7"/>
<feature type="domain" description="Beta-lactamase hydrolase-like protein phosphatase-like" evidence="1">
    <location>
        <begin position="2"/>
        <end position="106"/>
    </location>
</feature>
<dbReference type="GO" id="GO:0016787">
    <property type="term" value="F:hydrolase activity"/>
    <property type="evidence" value="ECO:0007669"/>
    <property type="project" value="InterPro"/>
</dbReference>
<comment type="caution">
    <text evidence="2">The sequence shown here is derived from an EMBL/GenBank/DDBJ whole genome shotgun (WGS) entry which is preliminary data.</text>
</comment>
<dbReference type="OrthoDB" id="9805710at2"/>
<reference evidence="2 3" key="1">
    <citation type="submission" date="2019-02" db="EMBL/GenBank/DDBJ databases">
        <title>Polymorphobacter sp. isolated from the lake at the Tibet of China.</title>
        <authorList>
            <person name="Li A."/>
        </authorList>
    </citation>
    <scope>NUCLEOTIDE SEQUENCE [LARGE SCALE GENOMIC DNA]</scope>
    <source>
        <strain evidence="2 3">DJ1R-1</strain>
    </source>
</reference>
<dbReference type="RefSeq" id="WP_135247153.1">
    <property type="nucleotide sequence ID" value="NZ_SIHO01000004.1"/>
</dbReference>
<keyword evidence="3" id="KW-1185">Reference proteome</keyword>
<dbReference type="EMBL" id="SIHO01000004">
    <property type="protein sequence ID" value="TFU00385.1"/>
    <property type="molecule type" value="Genomic_DNA"/>
</dbReference>
<dbReference type="NCBIfam" id="TIGR01244">
    <property type="entry name" value="TIGR01244 family sulfur transferase"/>
    <property type="match status" value="1"/>
</dbReference>
<dbReference type="Gene3D" id="3.90.190.10">
    <property type="entry name" value="Protein tyrosine phosphatase superfamily"/>
    <property type="match status" value="1"/>
</dbReference>
<dbReference type="Pfam" id="PF04273">
    <property type="entry name" value="BLH_phosphatase"/>
    <property type="match status" value="1"/>
</dbReference>
<organism evidence="2 3">
    <name type="scientific">Glacieibacterium arshaanense</name>
    <dbReference type="NCBI Taxonomy" id="2511025"/>
    <lineage>
        <taxon>Bacteria</taxon>
        <taxon>Pseudomonadati</taxon>
        <taxon>Pseudomonadota</taxon>
        <taxon>Alphaproteobacteria</taxon>
        <taxon>Sphingomonadales</taxon>
        <taxon>Sphingosinicellaceae</taxon>
        <taxon>Glacieibacterium</taxon>
    </lineage>
</organism>
<evidence type="ECO:0000313" key="2">
    <source>
        <dbReference type="EMBL" id="TFU00385.1"/>
    </source>
</evidence>
<dbReference type="InterPro" id="IPR029021">
    <property type="entry name" value="Prot-tyrosine_phosphatase-like"/>
</dbReference>
<dbReference type="InterPro" id="IPR005939">
    <property type="entry name" value="BLH_phosphatase-like"/>
</dbReference>
<evidence type="ECO:0000259" key="1">
    <source>
        <dbReference type="Pfam" id="PF04273"/>
    </source>
</evidence>
<name>A0A4Y9EJM7_9SPHN</name>
<dbReference type="Proteomes" id="UP000297737">
    <property type="component" value="Unassembled WGS sequence"/>
</dbReference>
<sequence>MFKQLTPAVAVSPQIEVADVATAAAQGFVCIVNNRPDGESADQPAGDAIRAAAEAAGLRYVAIPVDARGFSQPMVAAMADALGAGKTLAFCRSGTRSTNLWSLASASQGGSIADITATAAAAGYDVSGLAGAMAQLGGKA</sequence>
<proteinExistence type="predicted"/>
<gene>
    <name evidence="2" type="ORF">EUV02_15165</name>
</gene>
<accession>A0A4Y9EJM7</accession>
<protein>
    <submittedName>
        <fullName evidence="2">TIGR01244 family phosphatase</fullName>
    </submittedName>
</protein>